<evidence type="ECO:0000313" key="3">
    <source>
        <dbReference type="Proteomes" id="UP000230956"/>
    </source>
</evidence>
<sequence>MRKLCFGIVVLSFLSCLLMPSAAFAANYFDGGHQTIGSLIAVKGDIQGDYFTGGYPRLIVNTALSGAWVMLANTTYKTFGQVGWIKRAGIGYPGLITFVGWIDDGGSYQEAQWAAPVSSSPITYEMRWLNNKYYAYQNGYFLGPAKGPFNATTHVPQDAQVFGETGYDSNPRTPGETNDYVFFDNVYLDIKLGYWSLANLSKAPTDSGLQSWQGRYWVNNHNFGIWDTRETR</sequence>
<comment type="caution">
    <text evidence="2">The sequence shown here is derived from an EMBL/GenBank/DDBJ whole genome shotgun (WGS) entry which is preliminary data.</text>
</comment>
<dbReference type="PROSITE" id="PS51257">
    <property type="entry name" value="PROKAR_LIPOPROTEIN"/>
    <property type="match status" value="1"/>
</dbReference>
<gene>
    <name evidence="2" type="ORF">COY37_09905</name>
</gene>
<name>A0A2M7T5M9_9ACTN</name>
<reference evidence="3" key="1">
    <citation type="submission" date="2017-09" db="EMBL/GenBank/DDBJ databases">
        <title>Depth-based differentiation of microbial function through sediment-hosted aquifers and enrichment of novel symbionts in the deep terrestrial subsurface.</title>
        <authorList>
            <person name="Probst A.J."/>
            <person name="Ladd B."/>
            <person name="Jarett J.K."/>
            <person name="Geller-Mcgrath D.E."/>
            <person name="Sieber C.M.K."/>
            <person name="Emerson J.B."/>
            <person name="Anantharaman K."/>
            <person name="Thomas B.C."/>
            <person name="Malmstrom R."/>
            <person name="Stieglmeier M."/>
            <person name="Klingl A."/>
            <person name="Woyke T."/>
            <person name="Ryan C.M."/>
            <person name="Banfield J.F."/>
        </authorList>
    </citation>
    <scope>NUCLEOTIDE SEQUENCE [LARGE SCALE GENOMIC DNA]</scope>
</reference>
<feature type="signal peptide" evidence="1">
    <location>
        <begin position="1"/>
        <end position="25"/>
    </location>
</feature>
<feature type="chain" id="PRO_5014786074" evidence="1">
    <location>
        <begin position="26"/>
        <end position="232"/>
    </location>
</feature>
<accession>A0A2M7T5M9</accession>
<protein>
    <submittedName>
        <fullName evidence="2">Uncharacterized protein</fullName>
    </submittedName>
</protein>
<dbReference type="RefSeq" id="WP_286977425.1">
    <property type="nucleotide sequence ID" value="NZ_PEXG01000005.1"/>
</dbReference>
<dbReference type="EMBL" id="PFNG01000231">
    <property type="protein sequence ID" value="PIZ35636.1"/>
    <property type="molecule type" value="Genomic_DNA"/>
</dbReference>
<proteinExistence type="predicted"/>
<evidence type="ECO:0000313" key="2">
    <source>
        <dbReference type="EMBL" id="PIZ35636.1"/>
    </source>
</evidence>
<dbReference type="AlphaFoldDB" id="A0A2M7T5M9"/>
<organism evidence="2 3">
    <name type="scientific">Candidatus Aquicultor secundus</name>
    <dbReference type="NCBI Taxonomy" id="1973895"/>
    <lineage>
        <taxon>Bacteria</taxon>
        <taxon>Bacillati</taxon>
        <taxon>Actinomycetota</taxon>
        <taxon>Candidatus Aquicultoria</taxon>
        <taxon>Candidatus Aquicultorales</taxon>
        <taxon>Candidatus Aquicultoraceae</taxon>
        <taxon>Candidatus Aquicultor</taxon>
    </lineage>
</organism>
<keyword evidence="1" id="KW-0732">Signal</keyword>
<evidence type="ECO:0000256" key="1">
    <source>
        <dbReference type="SAM" id="SignalP"/>
    </source>
</evidence>
<dbReference type="Proteomes" id="UP000230956">
    <property type="component" value="Unassembled WGS sequence"/>
</dbReference>